<dbReference type="CDD" id="cd05013">
    <property type="entry name" value="SIS_RpiR"/>
    <property type="match status" value="1"/>
</dbReference>
<dbReference type="Pfam" id="PF01380">
    <property type="entry name" value="SIS"/>
    <property type="match status" value="1"/>
</dbReference>
<evidence type="ECO:0000313" key="7">
    <source>
        <dbReference type="Proteomes" id="UP000324285"/>
    </source>
</evidence>
<reference evidence="6" key="1">
    <citation type="submission" date="2021-02" db="EMBL/GenBank/DDBJ databases">
        <title>Strain Y2R2, a novel species of the genus Halomonas.</title>
        <authorList>
            <person name="Huang H."/>
        </authorList>
    </citation>
    <scope>NUCLEOTIDE SEQUENCE</scope>
    <source>
        <strain evidence="6">Y2R2</strain>
    </source>
</reference>
<protein>
    <submittedName>
        <fullName evidence="6">MurR/RpiR family transcriptional regulator</fullName>
    </submittedName>
</protein>
<evidence type="ECO:0000256" key="1">
    <source>
        <dbReference type="ARBA" id="ARBA00023015"/>
    </source>
</evidence>
<dbReference type="InterPro" id="IPR035472">
    <property type="entry name" value="RpiR-like_SIS"/>
</dbReference>
<dbReference type="Gene3D" id="1.10.10.10">
    <property type="entry name" value="Winged helix-like DNA-binding domain superfamily/Winged helix DNA-binding domain"/>
    <property type="match status" value="1"/>
</dbReference>
<dbReference type="SUPFAM" id="SSF46689">
    <property type="entry name" value="Homeodomain-like"/>
    <property type="match status" value="1"/>
</dbReference>
<name>A0A856QJP3_9GAMM</name>
<keyword evidence="7" id="KW-1185">Reference proteome</keyword>
<feature type="domain" description="SIS" evidence="5">
    <location>
        <begin position="140"/>
        <end position="299"/>
    </location>
</feature>
<dbReference type="PROSITE" id="PS51071">
    <property type="entry name" value="HTH_RPIR"/>
    <property type="match status" value="1"/>
</dbReference>
<evidence type="ECO:0000256" key="2">
    <source>
        <dbReference type="ARBA" id="ARBA00023125"/>
    </source>
</evidence>
<dbReference type="Proteomes" id="UP000324285">
    <property type="component" value="Chromosome"/>
</dbReference>
<evidence type="ECO:0000259" key="4">
    <source>
        <dbReference type="PROSITE" id="PS51071"/>
    </source>
</evidence>
<dbReference type="Pfam" id="PF01418">
    <property type="entry name" value="HTH_6"/>
    <property type="match status" value="1"/>
</dbReference>
<dbReference type="AlphaFoldDB" id="A0A856QJP3"/>
<dbReference type="GO" id="GO:1901135">
    <property type="term" value="P:carbohydrate derivative metabolic process"/>
    <property type="evidence" value="ECO:0007669"/>
    <property type="project" value="InterPro"/>
</dbReference>
<dbReference type="PANTHER" id="PTHR30514:SF18">
    <property type="entry name" value="RPIR-FAMILY TRANSCRIPTIONAL REGULATOR"/>
    <property type="match status" value="1"/>
</dbReference>
<proteinExistence type="predicted"/>
<dbReference type="GO" id="GO:0003700">
    <property type="term" value="F:DNA-binding transcription factor activity"/>
    <property type="evidence" value="ECO:0007669"/>
    <property type="project" value="InterPro"/>
</dbReference>
<accession>A0A856QJP3</accession>
<feature type="domain" description="HTH rpiR-type" evidence="4">
    <location>
        <begin position="17"/>
        <end position="93"/>
    </location>
</feature>
<dbReference type="Gene3D" id="3.40.50.10490">
    <property type="entry name" value="Glucose-6-phosphate isomerase like protein, domain 1"/>
    <property type="match status" value="1"/>
</dbReference>
<dbReference type="InterPro" id="IPR001347">
    <property type="entry name" value="SIS_dom"/>
</dbReference>
<dbReference type="InterPro" id="IPR046348">
    <property type="entry name" value="SIS_dom_sf"/>
</dbReference>
<keyword evidence="3" id="KW-0804">Transcription</keyword>
<dbReference type="InterPro" id="IPR047640">
    <property type="entry name" value="RpiR-like"/>
</dbReference>
<organism evidence="6 7">
    <name type="scientific">Halomonas binhaiensis</name>
    <dbReference type="NCBI Taxonomy" id="2562282"/>
    <lineage>
        <taxon>Bacteria</taxon>
        <taxon>Pseudomonadati</taxon>
        <taxon>Pseudomonadota</taxon>
        <taxon>Gammaproteobacteria</taxon>
        <taxon>Oceanospirillales</taxon>
        <taxon>Halomonadaceae</taxon>
        <taxon>Halomonas</taxon>
    </lineage>
</organism>
<dbReference type="KEGG" id="hbh:E4T21_00110"/>
<dbReference type="EMBL" id="CP038437">
    <property type="protein sequence ID" value="QEM80133.2"/>
    <property type="molecule type" value="Genomic_DNA"/>
</dbReference>
<gene>
    <name evidence="6" type="ORF">E4T21_00110</name>
</gene>
<evidence type="ECO:0000259" key="5">
    <source>
        <dbReference type="PROSITE" id="PS51464"/>
    </source>
</evidence>
<dbReference type="InterPro" id="IPR009057">
    <property type="entry name" value="Homeodomain-like_sf"/>
</dbReference>
<dbReference type="PROSITE" id="PS51464">
    <property type="entry name" value="SIS"/>
    <property type="match status" value="1"/>
</dbReference>
<dbReference type="PANTHER" id="PTHR30514">
    <property type="entry name" value="GLUCOKINASE"/>
    <property type="match status" value="1"/>
</dbReference>
<dbReference type="RefSeq" id="WP_187775065.1">
    <property type="nucleotide sequence ID" value="NZ_CP038437.2"/>
</dbReference>
<keyword evidence="1" id="KW-0805">Transcription regulation</keyword>
<sequence>MSKSHWSTTADQQFADSPVGQQVLHLLQQGSRSQRQLSGHILRDPVYAATHGIEDLAASTGISASTISRYVKDLGFSGFADFRAHLADAVHALIGPVSKIGEHFESADTGGSTTAESLAAAVEQLQALRDPGFATAVAEVRQHIAEARQVWVMGFGLSAHLAAMLAMGLQPYRDAVNTVVDMGGSEVAAARLANIGADDLVIAITFPRYSADLARLAEYAGQRSARVVGITDSRAAPISVHCDHLLLASAGHPVLSASCLPGLAVIEALVSDYILSDPANVERSARLATVMAHYLSAPR</sequence>
<dbReference type="InterPro" id="IPR000281">
    <property type="entry name" value="HTH_RpiR"/>
</dbReference>
<keyword evidence="2" id="KW-0238">DNA-binding</keyword>
<dbReference type="GO" id="GO:0003677">
    <property type="term" value="F:DNA binding"/>
    <property type="evidence" value="ECO:0007669"/>
    <property type="project" value="UniProtKB-KW"/>
</dbReference>
<evidence type="ECO:0000313" key="6">
    <source>
        <dbReference type="EMBL" id="QEM80133.2"/>
    </source>
</evidence>
<dbReference type="GO" id="GO:0097367">
    <property type="term" value="F:carbohydrate derivative binding"/>
    <property type="evidence" value="ECO:0007669"/>
    <property type="project" value="InterPro"/>
</dbReference>
<evidence type="ECO:0000256" key="3">
    <source>
        <dbReference type="ARBA" id="ARBA00023163"/>
    </source>
</evidence>
<dbReference type="InterPro" id="IPR036388">
    <property type="entry name" value="WH-like_DNA-bd_sf"/>
</dbReference>
<dbReference type="SUPFAM" id="SSF53697">
    <property type="entry name" value="SIS domain"/>
    <property type="match status" value="1"/>
</dbReference>